<dbReference type="STRING" id="215250.A0A316YME0"/>
<dbReference type="Gene3D" id="3.30.200.20">
    <property type="entry name" value="Phosphorylase Kinase, domain 1"/>
    <property type="match status" value="1"/>
</dbReference>
<feature type="compositionally biased region" description="Low complexity" evidence="7">
    <location>
        <begin position="663"/>
        <end position="672"/>
    </location>
</feature>
<comment type="similarity">
    <text evidence="5">Belongs to the protein kinase superfamily. Ser/Thr protein kinase family. GCN2 subfamily.</text>
</comment>
<proteinExistence type="inferred from homology"/>
<feature type="compositionally biased region" description="Basic and acidic residues" evidence="7">
    <location>
        <begin position="76"/>
        <end position="93"/>
    </location>
</feature>
<evidence type="ECO:0000256" key="7">
    <source>
        <dbReference type="SAM" id="MobiDB-lite"/>
    </source>
</evidence>
<dbReference type="GO" id="GO:0005524">
    <property type="term" value="F:ATP binding"/>
    <property type="evidence" value="ECO:0007669"/>
    <property type="project" value="UniProtKB-UniRule"/>
</dbReference>
<feature type="region of interest" description="Disordered" evidence="7">
    <location>
        <begin position="616"/>
        <end position="706"/>
    </location>
</feature>
<feature type="binding site" evidence="6">
    <location>
        <position position="1114"/>
    </location>
    <ligand>
        <name>ATP</name>
        <dbReference type="ChEBI" id="CHEBI:30616"/>
    </ligand>
</feature>
<keyword evidence="10" id="KW-1185">Reference proteome</keyword>
<dbReference type="SMART" id="SM00220">
    <property type="entry name" value="S_TKc"/>
    <property type="match status" value="1"/>
</dbReference>
<feature type="domain" description="Protein kinase" evidence="8">
    <location>
        <begin position="1085"/>
        <end position="1365"/>
    </location>
</feature>
<dbReference type="RefSeq" id="XP_025377908.1">
    <property type="nucleotide sequence ID" value="XM_025521797.1"/>
</dbReference>
<feature type="region of interest" description="Disordered" evidence="7">
    <location>
        <begin position="176"/>
        <end position="229"/>
    </location>
</feature>
<dbReference type="InterPro" id="IPR008271">
    <property type="entry name" value="Ser/Thr_kinase_AS"/>
</dbReference>
<evidence type="ECO:0000256" key="3">
    <source>
        <dbReference type="ARBA" id="ARBA00022777"/>
    </source>
</evidence>
<dbReference type="PANTHER" id="PTHR11042">
    <property type="entry name" value="EUKARYOTIC TRANSLATION INITIATION FACTOR 2-ALPHA KINASE EIF2-ALPHA KINASE -RELATED"/>
    <property type="match status" value="1"/>
</dbReference>
<feature type="region of interest" description="Disordered" evidence="7">
    <location>
        <begin position="741"/>
        <end position="768"/>
    </location>
</feature>
<dbReference type="InParanoid" id="A0A316YME0"/>
<sequence length="1520" mass="163026">MSVSLSRSASFCSHSTSPSCSPSPRKQLRTPSSVRYARSQQAAASGSAIIPRTSSASPLPFLASVDDKYPTSAPAHAKDKARSHRPDAQDDKMSASSTATPASSSKYVLDDGTWTRRRGTTAEQRLDSDSGTDLDDEDADQPPNLSPLDSVLDRVQVQPSGDTNKANSAFVAVLGDAPSTSSSSSSLRPRNQHLSKAADLPRSFETHVSMTPPARFGTHNDSPFTSFAPGLPVAPVTEVKRQQRNGSNIPRSRAFGPFAPLDSLDAGQGVEEEEHSLADVGTSMMGHWRAKTDGEAEKRKRGQVPTFLNLNKERQRGVTMGSTSQMDVDSENDDLPPPSPSPMGDLAFPRQSDSGASSEDDEVDEMMLKPGARTPATAFKRMGGSRSKSAFLPQEQQLQLTSQLPGLGGEVPVRSLTTSSIRMSSSSSSVGSNLTIAASPSNASSLGQQQTKTPIKRRAGNSSSGSRSRVPSTSSPVQDMWAQGRDMSDERIAGTATLFGFAGQPSSSPARQTSRENKRRSTGSLHPTPPGSRLFARDASSPPQVKRNSLTPSAPNLALLRRHLDSTPQERDNNDSPRSELGFDDSGVAFDTPGPSKDAAPQSAAAVERLLGKRLGLKGTLSRKSPSLDSLSSPSKEAAMRQSQRHPFSVKERSALANETRLSDAGSSAASSPDFLRRSGKTSSVPEGLASPARHISQGRSSASASSLAVAEASAPYMTPQTYKNVKPLQTAFMSTGLVSKRNRPSLAPGTVDPATGETVPPLPPKPNFNPTMPSQSALGLREVVAAANAQKEMAGASHTMPDTPIKRPGFPATLGVTPAARSPLASISPAHDSVGSNSGGEESPPLGDSCDSPTLNLVSMSASPWGPAYRARSRSPFSIAATQDGFASHGAPEPQDSQAPSPLQGSASRKGKTRSSTSQLKSGGKSPKADSKSPSPSSSRRLAPDTLSRPMPLRTKSNNSNNPQRPALGLQRKSSFGPLGNGEPHALPLQLINSPTFGCDFIPSTPTRNSTNIKWFEATQIVTTPSPSSRRQSAEVHAARRSSWQSNTSKLRHGSQESTPISKPVRPSLMKFAVTKASYFDTKFTVISVLGSGEFSEAVKVEDKETHNVYAVKRMKKPLAGTRDRLRRLEEVDVLRHLGRDGGHPHIISLADAWEESFHLYVQTELCSLGTLSFFLNYYGEHEGQLDEPRLWKIFAELASGVAHIHQNGVIHLDLKPANIFITEIGSLKIGDFGMATRWPRQSSEAIIEGAAVELSGPLDEVLPTAKSLEREGDREYLAPEVMFNGRYDRPADIFSLGLVMLEAAGNVFLPDNGEPWQKLRSDDLSDVDLSQYSVSLVRLIRACLNPDPTKRPTIEAILAHPVFSAVKARVEMGLQTWELDQLPNADNFFGNDSSDAEMTDSEDHGDEYEVVPKTPTAPMMERGSSGTSSKSSTSSALGLSGVPGEQVCKFRGALIQETDDFLREILAYEPDVEARQLFNHSLPTIKIVGLGFEHDDNDRHHHPMDLDQDDEVEDVFVP</sequence>
<dbReference type="InterPro" id="IPR017441">
    <property type="entry name" value="Protein_kinase_ATP_BS"/>
</dbReference>
<organism evidence="9 10">
    <name type="scientific">Acaromyces ingoldii</name>
    <dbReference type="NCBI Taxonomy" id="215250"/>
    <lineage>
        <taxon>Eukaryota</taxon>
        <taxon>Fungi</taxon>
        <taxon>Dikarya</taxon>
        <taxon>Basidiomycota</taxon>
        <taxon>Ustilaginomycotina</taxon>
        <taxon>Exobasidiomycetes</taxon>
        <taxon>Exobasidiales</taxon>
        <taxon>Cryptobasidiaceae</taxon>
        <taxon>Acaromyces</taxon>
    </lineage>
</organism>
<feature type="compositionally biased region" description="Polar residues" evidence="7">
    <location>
        <begin position="541"/>
        <end position="554"/>
    </location>
</feature>
<feature type="compositionally biased region" description="Low complexity" evidence="7">
    <location>
        <begin position="462"/>
        <end position="477"/>
    </location>
</feature>
<dbReference type="EMBL" id="KZ819636">
    <property type="protein sequence ID" value="PWN90710.1"/>
    <property type="molecule type" value="Genomic_DNA"/>
</dbReference>
<dbReference type="PANTHER" id="PTHR11042:SF190">
    <property type="entry name" value="MITOSIS INHIBITOR PROTEIN KINASE MIK1"/>
    <property type="match status" value="1"/>
</dbReference>
<dbReference type="GO" id="GO:0005737">
    <property type="term" value="C:cytoplasm"/>
    <property type="evidence" value="ECO:0007669"/>
    <property type="project" value="TreeGrafter"/>
</dbReference>
<feature type="region of interest" description="Disordered" evidence="7">
    <location>
        <begin position="1501"/>
        <end position="1520"/>
    </location>
</feature>
<feature type="compositionally biased region" description="Low complexity" evidence="7">
    <location>
        <begin position="1425"/>
        <end position="1442"/>
    </location>
</feature>
<feature type="region of interest" description="Disordered" evidence="7">
    <location>
        <begin position="1"/>
        <end position="149"/>
    </location>
</feature>
<feature type="compositionally biased region" description="Low complexity" evidence="7">
    <location>
        <begin position="922"/>
        <end position="946"/>
    </location>
</feature>
<feature type="compositionally biased region" description="Basic and acidic residues" evidence="7">
    <location>
        <begin position="562"/>
        <end position="578"/>
    </location>
</feature>
<dbReference type="InterPro" id="IPR000719">
    <property type="entry name" value="Prot_kinase_dom"/>
</dbReference>
<feature type="compositionally biased region" description="Acidic residues" evidence="7">
    <location>
        <begin position="1396"/>
        <end position="1411"/>
    </location>
</feature>
<feature type="compositionally biased region" description="Polar residues" evidence="7">
    <location>
        <begin position="433"/>
        <end position="453"/>
    </location>
</feature>
<dbReference type="FunFam" id="1.10.510.10:FF:000811">
    <property type="entry name" value="Cyclin-dependent kinase WEE1"/>
    <property type="match status" value="1"/>
</dbReference>
<dbReference type="PROSITE" id="PS00107">
    <property type="entry name" value="PROTEIN_KINASE_ATP"/>
    <property type="match status" value="1"/>
</dbReference>
<dbReference type="GO" id="GO:0110031">
    <property type="term" value="P:negative regulation of G2/MI transition of meiotic cell cycle"/>
    <property type="evidence" value="ECO:0007669"/>
    <property type="project" value="TreeGrafter"/>
</dbReference>
<keyword evidence="2 6" id="KW-0547">Nucleotide-binding</keyword>
<feature type="compositionally biased region" description="Acidic residues" evidence="7">
    <location>
        <begin position="130"/>
        <end position="140"/>
    </location>
</feature>
<dbReference type="GeneID" id="37043713"/>
<dbReference type="PROSITE" id="PS00108">
    <property type="entry name" value="PROTEIN_KINASE_ST"/>
    <property type="match status" value="1"/>
</dbReference>
<feature type="region of interest" description="Disordered" evidence="7">
    <location>
        <begin position="499"/>
        <end position="604"/>
    </location>
</feature>
<dbReference type="Proteomes" id="UP000245768">
    <property type="component" value="Unassembled WGS sequence"/>
</dbReference>
<feature type="compositionally biased region" description="Low complexity" evidence="7">
    <location>
        <begin position="8"/>
        <end position="24"/>
    </location>
</feature>
<evidence type="ECO:0000313" key="9">
    <source>
        <dbReference type="EMBL" id="PWN90710.1"/>
    </source>
</evidence>
<gene>
    <name evidence="9" type="ORF">FA10DRAFT_267155</name>
</gene>
<dbReference type="PROSITE" id="PS50011">
    <property type="entry name" value="PROTEIN_KINASE_DOM"/>
    <property type="match status" value="1"/>
</dbReference>
<protein>
    <recommendedName>
        <fullName evidence="8">Protein kinase domain-containing protein</fullName>
    </recommendedName>
</protein>
<feature type="compositionally biased region" description="Polar residues" evidence="7">
    <location>
        <begin position="394"/>
        <end position="404"/>
    </location>
</feature>
<dbReference type="Pfam" id="PF00069">
    <property type="entry name" value="Pkinase"/>
    <property type="match status" value="1"/>
</dbReference>
<dbReference type="Gene3D" id="1.10.510.10">
    <property type="entry name" value="Transferase(Phosphotransferase) domain 1"/>
    <property type="match status" value="1"/>
</dbReference>
<dbReference type="GO" id="GO:0004713">
    <property type="term" value="F:protein tyrosine kinase activity"/>
    <property type="evidence" value="ECO:0007669"/>
    <property type="project" value="TreeGrafter"/>
</dbReference>
<feature type="region of interest" description="Disordered" evidence="7">
    <location>
        <begin position="291"/>
        <end position="411"/>
    </location>
</feature>
<feature type="region of interest" description="Disordered" evidence="7">
    <location>
        <begin position="1394"/>
        <end position="1443"/>
    </location>
</feature>
<feature type="compositionally biased region" description="Polar residues" evidence="7">
    <location>
        <begin position="956"/>
        <end position="965"/>
    </location>
</feature>
<dbReference type="InterPro" id="IPR011009">
    <property type="entry name" value="Kinase-like_dom_sf"/>
</dbReference>
<name>A0A316YME0_9BASI</name>
<evidence type="ECO:0000256" key="6">
    <source>
        <dbReference type="PROSITE-ProRule" id="PRU10141"/>
    </source>
</evidence>
<dbReference type="GO" id="GO:0005634">
    <property type="term" value="C:nucleus"/>
    <property type="evidence" value="ECO:0007669"/>
    <property type="project" value="TreeGrafter"/>
</dbReference>
<feature type="compositionally biased region" description="Low complexity" evidence="7">
    <location>
        <begin position="94"/>
        <end position="105"/>
    </location>
</feature>
<feature type="region of interest" description="Disordered" evidence="7">
    <location>
        <begin position="885"/>
        <end position="983"/>
    </location>
</feature>
<feature type="compositionally biased region" description="Low complexity" evidence="7">
    <location>
        <begin position="423"/>
        <end position="432"/>
    </location>
</feature>
<feature type="region of interest" description="Disordered" evidence="7">
    <location>
        <begin position="794"/>
        <end position="856"/>
    </location>
</feature>
<keyword evidence="4 6" id="KW-0067">ATP-binding</keyword>
<evidence type="ECO:0000313" key="10">
    <source>
        <dbReference type="Proteomes" id="UP000245768"/>
    </source>
</evidence>
<feature type="region of interest" description="Disordered" evidence="7">
    <location>
        <begin position="1025"/>
        <end position="1064"/>
    </location>
</feature>
<evidence type="ECO:0000259" key="8">
    <source>
        <dbReference type="PROSITE" id="PS50011"/>
    </source>
</evidence>
<feature type="region of interest" description="Disordered" evidence="7">
    <location>
        <begin position="423"/>
        <end position="481"/>
    </location>
</feature>
<dbReference type="OrthoDB" id="5337378at2759"/>
<dbReference type="SUPFAM" id="SSF56112">
    <property type="entry name" value="Protein kinase-like (PK-like)"/>
    <property type="match status" value="1"/>
</dbReference>
<keyword evidence="1" id="KW-0808">Transferase</keyword>
<evidence type="ECO:0000256" key="2">
    <source>
        <dbReference type="ARBA" id="ARBA00022741"/>
    </source>
</evidence>
<feature type="region of interest" description="Disordered" evidence="7">
    <location>
        <begin position="241"/>
        <end position="276"/>
    </location>
</feature>
<feature type="compositionally biased region" description="Low complexity" evidence="7">
    <location>
        <begin position="616"/>
        <end position="636"/>
    </location>
</feature>
<dbReference type="InterPro" id="IPR050339">
    <property type="entry name" value="CC_SR_Kinase"/>
</dbReference>
<feature type="compositionally biased region" description="Acidic residues" evidence="7">
    <location>
        <begin position="1508"/>
        <end position="1520"/>
    </location>
</feature>
<keyword evidence="3" id="KW-0418">Kinase</keyword>
<evidence type="ECO:0000256" key="4">
    <source>
        <dbReference type="ARBA" id="ARBA00022840"/>
    </source>
</evidence>
<feature type="compositionally biased region" description="Low complexity" evidence="7">
    <location>
        <begin position="32"/>
        <end position="48"/>
    </location>
</feature>
<evidence type="ECO:0000256" key="1">
    <source>
        <dbReference type="ARBA" id="ARBA00022679"/>
    </source>
</evidence>
<reference evidence="9 10" key="1">
    <citation type="journal article" date="2018" name="Mol. Biol. Evol.">
        <title>Broad Genomic Sampling Reveals a Smut Pathogenic Ancestry of the Fungal Clade Ustilaginomycotina.</title>
        <authorList>
            <person name="Kijpornyongpan T."/>
            <person name="Mondo S.J."/>
            <person name="Barry K."/>
            <person name="Sandor L."/>
            <person name="Lee J."/>
            <person name="Lipzen A."/>
            <person name="Pangilinan J."/>
            <person name="LaButti K."/>
            <person name="Hainaut M."/>
            <person name="Henrissat B."/>
            <person name="Grigoriev I.V."/>
            <person name="Spatafora J.W."/>
            <person name="Aime M.C."/>
        </authorList>
    </citation>
    <scope>NUCLEOTIDE SEQUENCE [LARGE SCALE GENOMIC DNA]</scope>
    <source>
        <strain evidence="9 10">MCA 4198</strain>
    </source>
</reference>
<accession>A0A316YME0</accession>
<evidence type="ECO:0000256" key="5">
    <source>
        <dbReference type="ARBA" id="ARBA00037982"/>
    </source>
</evidence>
<feature type="compositionally biased region" description="Polar residues" evidence="7">
    <location>
        <begin position="896"/>
        <end position="908"/>
    </location>
</feature>